<protein>
    <submittedName>
        <fullName evidence="1">DUF748 domain-containing protein</fullName>
    </submittedName>
</protein>
<evidence type="ECO:0000313" key="1">
    <source>
        <dbReference type="EMBL" id="MCC4309055.1"/>
    </source>
</evidence>
<name>A0A9Q3UMB8_9GAMM</name>
<organism evidence="1 2">
    <name type="scientific">Alloalcanivorax marinus</name>
    <dbReference type="NCBI Taxonomy" id="1177169"/>
    <lineage>
        <taxon>Bacteria</taxon>
        <taxon>Pseudomonadati</taxon>
        <taxon>Pseudomonadota</taxon>
        <taxon>Gammaproteobacteria</taxon>
        <taxon>Oceanospirillales</taxon>
        <taxon>Alcanivoracaceae</taxon>
        <taxon>Alloalcanivorax</taxon>
    </lineage>
</organism>
<dbReference type="EMBL" id="JAJGNA010000011">
    <property type="protein sequence ID" value="MCC4309055.1"/>
    <property type="molecule type" value="Genomic_DNA"/>
</dbReference>
<dbReference type="GO" id="GO:0090313">
    <property type="term" value="P:regulation of protein targeting to membrane"/>
    <property type="evidence" value="ECO:0007669"/>
    <property type="project" value="TreeGrafter"/>
</dbReference>
<dbReference type="Pfam" id="PF05359">
    <property type="entry name" value="DUF748"/>
    <property type="match status" value="2"/>
</dbReference>
<dbReference type="InterPro" id="IPR052894">
    <property type="entry name" value="AsmA-related"/>
</dbReference>
<dbReference type="AlphaFoldDB" id="A0A9Q3UMB8"/>
<sequence>MTRRRRIALTVLLSLVALLLVLHLALPWLVRDYLNKQMADMGDYRGHIEDVDLAWWRGAYRLEGFTIARVDGAVPQPLLDAPAIDLAVSWRALWEDHALVARVLFERPTVTFVDGGDEGADQTGAGTDWRARLQQLVPITLNEVRVEDGRLVFRNDHSDPPVAIEATDVNARATNLTNTRDSQGTRVATLEARARVLGEAPLETSAAFDPFSDLRDFDFQLRVTDVDLTRLNDFSRAYANLDVQSGQGDLVVELSARDGQLDGYLKPLLKNLDVFDWRQDVSGPDGSVLGGLWEALAGAVQTLFKNQRQDQFATRVPISGQVEQSETGTWAALFGILRNAFVEAFSARFENGDNDD</sequence>
<dbReference type="PANTHER" id="PTHR30441:SF8">
    <property type="entry name" value="DUF748 DOMAIN-CONTAINING PROTEIN"/>
    <property type="match status" value="1"/>
</dbReference>
<dbReference type="GO" id="GO:0005886">
    <property type="term" value="C:plasma membrane"/>
    <property type="evidence" value="ECO:0007669"/>
    <property type="project" value="TreeGrafter"/>
</dbReference>
<reference evidence="1" key="1">
    <citation type="submission" date="2021-10" db="EMBL/GenBank/DDBJ databases">
        <title>The diversity and Nitrogen Metabolism of Culturable Nitrate-Utilizing Bacteria Within the Oxygen Minimum Zone of the Changjiang (Yangtze River)Estuary.</title>
        <authorList>
            <person name="Zhang D."/>
            <person name="Zheng J."/>
            <person name="Liu S."/>
            <person name="He W."/>
        </authorList>
    </citation>
    <scope>NUCLEOTIDE SEQUENCE</scope>
    <source>
        <strain evidence="1">FXH-223</strain>
    </source>
</reference>
<comment type="caution">
    <text evidence="1">The sequence shown here is derived from an EMBL/GenBank/DDBJ whole genome shotgun (WGS) entry which is preliminary data.</text>
</comment>
<accession>A0A9Q3UMB8</accession>
<dbReference type="InterPro" id="IPR008023">
    <property type="entry name" value="DUF748"/>
</dbReference>
<dbReference type="Proteomes" id="UP001108027">
    <property type="component" value="Unassembled WGS sequence"/>
</dbReference>
<keyword evidence="2" id="KW-1185">Reference proteome</keyword>
<dbReference type="PANTHER" id="PTHR30441">
    <property type="entry name" value="DUF748 DOMAIN-CONTAINING PROTEIN"/>
    <property type="match status" value="1"/>
</dbReference>
<evidence type="ECO:0000313" key="2">
    <source>
        <dbReference type="Proteomes" id="UP001108027"/>
    </source>
</evidence>
<dbReference type="RefSeq" id="WP_228234005.1">
    <property type="nucleotide sequence ID" value="NZ_JAJGNA010000011.1"/>
</dbReference>
<proteinExistence type="predicted"/>
<gene>
    <name evidence="1" type="ORF">LL252_10780</name>
</gene>